<proteinExistence type="predicted"/>
<accession>A0A8H7UKA8</accession>
<evidence type="ECO:0000313" key="1">
    <source>
        <dbReference type="EMBL" id="KAG2182918.1"/>
    </source>
</evidence>
<organism evidence="1 2">
    <name type="scientific">Umbelopsis vinacea</name>
    <dbReference type="NCBI Taxonomy" id="44442"/>
    <lineage>
        <taxon>Eukaryota</taxon>
        <taxon>Fungi</taxon>
        <taxon>Fungi incertae sedis</taxon>
        <taxon>Mucoromycota</taxon>
        <taxon>Mucoromycotina</taxon>
        <taxon>Umbelopsidomycetes</taxon>
        <taxon>Umbelopsidales</taxon>
        <taxon>Umbelopsidaceae</taxon>
        <taxon>Umbelopsis</taxon>
    </lineage>
</organism>
<keyword evidence="2" id="KW-1185">Reference proteome</keyword>
<protein>
    <submittedName>
        <fullName evidence="1">Uncharacterized protein</fullName>
    </submittedName>
</protein>
<comment type="caution">
    <text evidence="1">The sequence shown here is derived from an EMBL/GenBank/DDBJ whole genome shotgun (WGS) entry which is preliminary data.</text>
</comment>
<dbReference type="EMBL" id="JAEPRA010000007">
    <property type="protein sequence ID" value="KAG2182918.1"/>
    <property type="molecule type" value="Genomic_DNA"/>
</dbReference>
<dbReference type="Proteomes" id="UP000612746">
    <property type="component" value="Unassembled WGS sequence"/>
</dbReference>
<gene>
    <name evidence="1" type="ORF">INT44_005899</name>
</gene>
<dbReference type="AlphaFoldDB" id="A0A8H7UKA8"/>
<name>A0A8H7UKA8_9FUNG</name>
<dbReference type="Pfam" id="PF23670">
    <property type="entry name" value="PIGBOS1"/>
    <property type="match status" value="1"/>
</dbReference>
<evidence type="ECO:0000313" key="2">
    <source>
        <dbReference type="Proteomes" id="UP000612746"/>
    </source>
</evidence>
<reference evidence="1" key="1">
    <citation type="submission" date="2020-12" db="EMBL/GenBank/DDBJ databases">
        <title>Metabolic potential, ecology and presence of endohyphal bacteria is reflected in genomic diversity of Mucoromycotina.</title>
        <authorList>
            <person name="Muszewska A."/>
            <person name="Okrasinska A."/>
            <person name="Steczkiewicz K."/>
            <person name="Drgas O."/>
            <person name="Orlowska M."/>
            <person name="Perlinska-Lenart U."/>
            <person name="Aleksandrzak-Piekarczyk T."/>
            <person name="Szatraj K."/>
            <person name="Zielenkiewicz U."/>
            <person name="Pilsyk S."/>
            <person name="Malc E."/>
            <person name="Mieczkowski P."/>
            <person name="Kruszewska J.S."/>
            <person name="Biernat P."/>
            <person name="Pawlowska J."/>
        </authorList>
    </citation>
    <scope>NUCLEOTIDE SEQUENCE</scope>
    <source>
        <strain evidence="1">WA0000051536</strain>
    </source>
</reference>
<dbReference type="OrthoDB" id="4093673at2759"/>
<dbReference type="InterPro" id="IPR057394">
    <property type="entry name" value="PIGBOS1"/>
</dbReference>
<sequence length="84" mass="9570">MSFLKRSIPILTATAIGVATGYYVFEPLLRQYERDTNGTWKKPGDDERIKEIKEEFPIVKKLEGESTKEETAKLEGEFTKEATA</sequence>